<comment type="pathway">
    <text evidence="3">Porphyrin-containing compound metabolism; protoheme biosynthesis.</text>
</comment>
<keyword evidence="5" id="KW-0997">Cell inner membrane</keyword>
<dbReference type="Pfam" id="PF07219">
    <property type="entry name" value="HemY_N"/>
    <property type="match status" value="1"/>
</dbReference>
<dbReference type="OrthoDB" id="7053339at2"/>
<evidence type="ECO:0000256" key="10">
    <source>
        <dbReference type="SAM" id="Phobius"/>
    </source>
</evidence>
<evidence type="ECO:0000256" key="9">
    <source>
        <dbReference type="ARBA" id="ARBA00023244"/>
    </source>
</evidence>
<evidence type="ECO:0000256" key="7">
    <source>
        <dbReference type="ARBA" id="ARBA00022989"/>
    </source>
</evidence>
<dbReference type="UniPathway" id="UPA00252"/>
<evidence type="ECO:0000256" key="6">
    <source>
        <dbReference type="ARBA" id="ARBA00022692"/>
    </source>
</evidence>
<evidence type="ECO:0000313" key="12">
    <source>
        <dbReference type="EMBL" id="AZP13776.1"/>
    </source>
</evidence>
<evidence type="ECO:0000256" key="5">
    <source>
        <dbReference type="ARBA" id="ARBA00022519"/>
    </source>
</evidence>
<evidence type="ECO:0000313" key="13">
    <source>
        <dbReference type="Proteomes" id="UP000275663"/>
    </source>
</evidence>
<name>A0A3S9HNU8_9BURK</name>
<dbReference type="Gene3D" id="1.25.40.10">
    <property type="entry name" value="Tetratricopeptide repeat domain"/>
    <property type="match status" value="1"/>
</dbReference>
<accession>A0A3S9HNU8</accession>
<keyword evidence="9" id="KW-0627">Porphyrin biosynthesis</keyword>
<keyword evidence="13" id="KW-1185">Reference proteome</keyword>
<sequence length="398" mass="45251">MRIFIRLLILFSLAVGLAIGARFNPGNVVFFYPPYRVDLSLNFFLCLTLLLFVLVYFLLRTLVATQEMPQKVAAYRKNKRERDSNKALREALKALFEGRFGRAEKAATNAINLPENAAVAALIGARAAHFMSQFDRRDTWFSSIESDTSYKTARLVSMTELLVDQHKAEDALAAVKELNASGTRHIQVLRWSLKANQQAKKWPEVLKLVRTLDKHHALHPALSSRLRELAYEDMLKNQSHDADSLRRVWFEIPASDRKTRFVAFTGATFFNASGLHDDARIIVEKALTENWDDRLMRVYRDACSSEGAASLLTQIEHCENWKKERPNDPELALTLGVLCFKQKLWGKAQRHLEQALSDAVESRTVREANLKLGQLHEALGQADEAAKHYRLCAIATMK</sequence>
<evidence type="ECO:0000256" key="1">
    <source>
        <dbReference type="ARBA" id="ARBA00002962"/>
    </source>
</evidence>
<protein>
    <submittedName>
        <fullName evidence="12">Heme biosynthesis protein HemY</fullName>
    </submittedName>
</protein>
<dbReference type="Proteomes" id="UP000275663">
    <property type="component" value="Chromosome"/>
</dbReference>
<dbReference type="RefSeq" id="WP_126129145.1">
    <property type="nucleotide sequence ID" value="NZ_CP034464.1"/>
</dbReference>
<keyword evidence="4" id="KW-1003">Cell membrane</keyword>
<evidence type="ECO:0000259" key="11">
    <source>
        <dbReference type="Pfam" id="PF07219"/>
    </source>
</evidence>
<dbReference type="KEGG" id="upv:EJN92_18350"/>
<dbReference type="GO" id="GO:0006779">
    <property type="term" value="P:porphyrin-containing compound biosynthetic process"/>
    <property type="evidence" value="ECO:0007669"/>
    <property type="project" value="UniProtKB-KW"/>
</dbReference>
<dbReference type="InterPro" id="IPR011990">
    <property type="entry name" value="TPR-like_helical_dom_sf"/>
</dbReference>
<proteinExistence type="predicted"/>
<comment type="function">
    <text evidence="1">Involved in a late step of protoheme IX synthesis.</text>
</comment>
<dbReference type="NCBIfam" id="TIGR00540">
    <property type="entry name" value="TPR_hemY_coli"/>
    <property type="match status" value="1"/>
</dbReference>
<feature type="transmembrane region" description="Helical" evidence="10">
    <location>
        <begin position="39"/>
        <end position="59"/>
    </location>
</feature>
<gene>
    <name evidence="12" type="ORF">EJN92_18350</name>
</gene>
<evidence type="ECO:0000256" key="8">
    <source>
        <dbReference type="ARBA" id="ARBA00023136"/>
    </source>
</evidence>
<dbReference type="SUPFAM" id="SSF48452">
    <property type="entry name" value="TPR-like"/>
    <property type="match status" value="2"/>
</dbReference>
<reference evidence="12 13" key="1">
    <citation type="journal article" date="2011" name="Int. J. Syst. Evol. Microbiol.">
        <title>Description of Undibacterium oligocarboniphilum sp. nov., isolated from purified water, and Undibacterium pigrum strain CCUG 49012 as the type strain of Undibacterium parvum sp. nov., and emended descriptions of the genus Undibacterium and the species Undibacterium pigrum.</title>
        <authorList>
            <person name="Eder W."/>
            <person name="Wanner G."/>
            <person name="Ludwig W."/>
            <person name="Busse H.J."/>
            <person name="Ziemke-Kageler F."/>
            <person name="Lang E."/>
        </authorList>
    </citation>
    <scope>NUCLEOTIDE SEQUENCE [LARGE SCALE GENOMIC DNA]</scope>
    <source>
        <strain evidence="12 13">DSM 23061</strain>
    </source>
</reference>
<dbReference type="GO" id="GO:0042168">
    <property type="term" value="P:heme metabolic process"/>
    <property type="evidence" value="ECO:0007669"/>
    <property type="project" value="InterPro"/>
</dbReference>
<evidence type="ECO:0000256" key="2">
    <source>
        <dbReference type="ARBA" id="ARBA00004429"/>
    </source>
</evidence>
<dbReference type="AlphaFoldDB" id="A0A3S9HNU8"/>
<dbReference type="GO" id="GO:0005886">
    <property type="term" value="C:plasma membrane"/>
    <property type="evidence" value="ECO:0007669"/>
    <property type="project" value="UniProtKB-SubCell"/>
</dbReference>
<keyword evidence="7 10" id="KW-1133">Transmembrane helix</keyword>
<dbReference type="InterPro" id="IPR010817">
    <property type="entry name" value="HemY_N"/>
</dbReference>
<evidence type="ECO:0000256" key="4">
    <source>
        <dbReference type="ARBA" id="ARBA00022475"/>
    </source>
</evidence>
<keyword evidence="8 10" id="KW-0472">Membrane</keyword>
<dbReference type="EMBL" id="CP034464">
    <property type="protein sequence ID" value="AZP13776.1"/>
    <property type="molecule type" value="Genomic_DNA"/>
</dbReference>
<keyword evidence="6 10" id="KW-0812">Transmembrane</keyword>
<comment type="subcellular location">
    <subcellularLocation>
        <location evidence="2">Cell inner membrane</location>
        <topology evidence="2">Multi-pass membrane protein</topology>
    </subcellularLocation>
</comment>
<organism evidence="12 13">
    <name type="scientific">Undibacterium parvum</name>
    <dbReference type="NCBI Taxonomy" id="401471"/>
    <lineage>
        <taxon>Bacteria</taxon>
        <taxon>Pseudomonadati</taxon>
        <taxon>Pseudomonadota</taxon>
        <taxon>Betaproteobacteria</taxon>
        <taxon>Burkholderiales</taxon>
        <taxon>Oxalobacteraceae</taxon>
        <taxon>Undibacterium</taxon>
    </lineage>
</organism>
<dbReference type="InterPro" id="IPR005254">
    <property type="entry name" value="Heme_biosyn_assoc_TPR_pro"/>
</dbReference>
<feature type="domain" description="HemY N-terminal" evidence="11">
    <location>
        <begin position="26"/>
        <end position="129"/>
    </location>
</feature>
<evidence type="ECO:0000256" key="3">
    <source>
        <dbReference type="ARBA" id="ARBA00004744"/>
    </source>
</evidence>